<dbReference type="SUPFAM" id="SSF48726">
    <property type="entry name" value="Immunoglobulin"/>
    <property type="match status" value="1"/>
</dbReference>
<dbReference type="GO" id="GO:0009986">
    <property type="term" value="C:cell surface"/>
    <property type="evidence" value="ECO:0007669"/>
    <property type="project" value="TreeGrafter"/>
</dbReference>
<dbReference type="PROSITE" id="PS50835">
    <property type="entry name" value="IG_LIKE"/>
    <property type="match status" value="1"/>
</dbReference>
<proteinExistence type="predicted"/>
<evidence type="ECO:0000313" key="9">
    <source>
        <dbReference type="Proteomes" id="UP000694398"/>
    </source>
</evidence>
<protein>
    <submittedName>
        <fullName evidence="8">Trem-like transcript 4 protein</fullName>
    </submittedName>
</protein>
<dbReference type="InterPro" id="IPR052314">
    <property type="entry name" value="Immune_rcpt_domain"/>
</dbReference>
<gene>
    <name evidence="8" type="primary">LOC102009987</name>
</gene>
<dbReference type="InterPro" id="IPR003599">
    <property type="entry name" value="Ig_sub"/>
</dbReference>
<dbReference type="GeneID" id="102009987"/>
<keyword evidence="9" id="KW-1185">Reference proteome</keyword>
<evidence type="ECO:0000313" key="8">
    <source>
        <dbReference type="Ensembl" id="ENSCLAP00000016018.1"/>
    </source>
</evidence>
<dbReference type="RefSeq" id="XP_005389738.1">
    <property type="nucleotide sequence ID" value="XM_005389681.2"/>
</dbReference>
<dbReference type="InterPro" id="IPR013783">
    <property type="entry name" value="Ig-like_fold"/>
</dbReference>
<accession>A0A8C2VKG7</accession>
<sequence length="282" mass="31078">MAREASHLLSSMLLVLLASGSWAQDMKFEILKEEGETLFVSCWYSKYQSTMVKAWCRTTSVDSCNILVSSDQTVDPRCSIRVDPSYYRFMVTMTRLREQDSGTYYCGIYKDRQINILKTVHLVVSKAPAPRTTRSTQRTMMVTASASATSPATDSAPGDWKWKGIVVGVVVVVVVILLLGLSVLTALYLRKPGGRARKGKKDSHHIYEDLPAQKEATDFSQPAVSDQVLGTIHYASLIHLNHSGTKDPTDSNSALPSVEYANIAGHRPQPSVPPTLDGEPQN</sequence>
<dbReference type="PANTHER" id="PTHR16423:SF10">
    <property type="entry name" value="CRKD-BINDING PROTEIN-RELATED"/>
    <property type="match status" value="1"/>
</dbReference>
<keyword evidence="5" id="KW-1133">Transmembrane helix</keyword>
<dbReference type="GO" id="GO:0038023">
    <property type="term" value="F:signaling receptor activity"/>
    <property type="evidence" value="ECO:0007669"/>
    <property type="project" value="TreeGrafter"/>
</dbReference>
<reference evidence="8" key="1">
    <citation type="submission" date="2025-08" db="UniProtKB">
        <authorList>
            <consortium name="Ensembl"/>
        </authorList>
    </citation>
    <scope>IDENTIFICATION</scope>
</reference>
<feature type="chain" id="PRO_5034382820" evidence="6">
    <location>
        <begin position="24"/>
        <end position="282"/>
    </location>
</feature>
<evidence type="ECO:0000256" key="1">
    <source>
        <dbReference type="ARBA" id="ARBA00022729"/>
    </source>
</evidence>
<keyword evidence="5" id="KW-0472">Membrane</keyword>
<keyword evidence="3" id="KW-0393">Immunoglobulin domain</keyword>
<dbReference type="OMA" id="YFIVTMT"/>
<keyword evidence="2" id="KW-1015">Disulfide bond</keyword>
<reference evidence="8" key="2">
    <citation type="submission" date="2025-09" db="UniProtKB">
        <authorList>
            <consortium name="Ensembl"/>
        </authorList>
    </citation>
    <scope>IDENTIFICATION</scope>
</reference>
<evidence type="ECO:0000256" key="2">
    <source>
        <dbReference type="ARBA" id="ARBA00023157"/>
    </source>
</evidence>
<keyword evidence="1 6" id="KW-0732">Signal</keyword>
<feature type="domain" description="Ig-like" evidence="7">
    <location>
        <begin position="34"/>
        <end position="106"/>
    </location>
</feature>
<dbReference type="OrthoDB" id="9805957at2759"/>
<dbReference type="PANTHER" id="PTHR16423">
    <property type="entry name" value="TREM-LIKE TRANSCRIPT PROTEIN"/>
    <property type="match status" value="1"/>
</dbReference>
<name>A0A8C2VKG7_CHILA</name>
<dbReference type="Pfam" id="PF07686">
    <property type="entry name" value="V-set"/>
    <property type="match status" value="1"/>
</dbReference>
<evidence type="ECO:0000256" key="5">
    <source>
        <dbReference type="SAM" id="Phobius"/>
    </source>
</evidence>
<evidence type="ECO:0000256" key="4">
    <source>
        <dbReference type="SAM" id="MobiDB-lite"/>
    </source>
</evidence>
<dbReference type="SMART" id="SM00409">
    <property type="entry name" value="IG"/>
    <property type="match status" value="1"/>
</dbReference>
<dbReference type="Ensembl" id="ENSCLAT00000016182.1">
    <property type="protein sequence ID" value="ENSCLAP00000016018.1"/>
    <property type="gene ID" value="ENSCLAG00000011026.1"/>
</dbReference>
<dbReference type="GeneTree" id="ENSGT00940000153835"/>
<dbReference type="InterPro" id="IPR007110">
    <property type="entry name" value="Ig-like_dom"/>
</dbReference>
<dbReference type="AlphaFoldDB" id="A0A8C2VKG7"/>
<dbReference type="Gene3D" id="2.60.40.10">
    <property type="entry name" value="Immunoglobulins"/>
    <property type="match status" value="1"/>
</dbReference>
<feature type="signal peptide" evidence="6">
    <location>
        <begin position="1"/>
        <end position="23"/>
    </location>
</feature>
<organism evidence="8 9">
    <name type="scientific">Chinchilla lanigera</name>
    <name type="common">Long-tailed chinchilla</name>
    <name type="synonym">Chinchilla villidera</name>
    <dbReference type="NCBI Taxonomy" id="34839"/>
    <lineage>
        <taxon>Eukaryota</taxon>
        <taxon>Metazoa</taxon>
        <taxon>Chordata</taxon>
        <taxon>Craniata</taxon>
        <taxon>Vertebrata</taxon>
        <taxon>Euteleostomi</taxon>
        <taxon>Mammalia</taxon>
        <taxon>Eutheria</taxon>
        <taxon>Euarchontoglires</taxon>
        <taxon>Glires</taxon>
        <taxon>Rodentia</taxon>
        <taxon>Hystricomorpha</taxon>
        <taxon>Chinchillidae</taxon>
        <taxon>Chinchilla</taxon>
    </lineage>
</organism>
<dbReference type="InterPro" id="IPR013106">
    <property type="entry name" value="Ig_V-set"/>
</dbReference>
<evidence type="ECO:0000256" key="3">
    <source>
        <dbReference type="ARBA" id="ARBA00023319"/>
    </source>
</evidence>
<evidence type="ECO:0000259" key="7">
    <source>
        <dbReference type="PROSITE" id="PS50835"/>
    </source>
</evidence>
<keyword evidence="5" id="KW-0812">Transmembrane</keyword>
<feature type="transmembrane region" description="Helical" evidence="5">
    <location>
        <begin position="165"/>
        <end position="189"/>
    </location>
</feature>
<dbReference type="Proteomes" id="UP000694398">
    <property type="component" value="Unassembled WGS sequence"/>
</dbReference>
<evidence type="ECO:0000256" key="6">
    <source>
        <dbReference type="SAM" id="SignalP"/>
    </source>
</evidence>
<dbReference type="InterPro" id="IPR036179">
    <property type="entry name" value="Ig-like_dom_sf"/>
</dbReference>
<feature type="region of interest" description="Disordered" evidence="4">
    <location>
        <begin position="242"/>
        <end position="282"/>
    </location>
</feature>